<keyword evidence="3" id="KW-0436">Ligase</keyword>
<proteinExistence type="predicted"/>
<evidence type="ECO:0000256" key="2">
    <source>
        <dbReference type="ARBA" id="ARBA00012957"/>
    </source>
</evidence>
<dbReference type="AlphaFoldDB" id="A6UT05"/>
<comment type="catalytic activity">
    <reaction evidence="1">
        <text>acetate + ATP + CoA = acetyl-CoA + ADP + phosphate</text>
        <dbReference type="Rhea" id="RHEA:15081"/>
        <dbReference type="ChEBI" id="CHEBI:30089"/>
        <dbReference type="ChEBI" id="CHEBI:30616"/>
        <dbReference type="ChEBI" id="CHEBI:43474"/>
        <dbReference type="ChEBI" id="CHEBI:57287"/>
        <dbReference type="ChEBI" id="CHEBI:57288"/>
        <dbReference type="ChEBI" id="CHEBI:456216"/>
        <dbReference type="EC" id="6.2.1.13"/>
    </reaction>
</comment>
<dbReference type="EC" id="6.2.1.13" evidence="2"/>
<reference evidence="7" key="1">
    <citation type="submission" date="2007-06" db="EMBL/GenBank/DDBJ databases">
        <title>Complete sequence of Methanococcus aeolicus Nankai-3.</title>
        <authorList>
            <consortium name="US DOE Joint Genome Institute"/>
            <person name="Copeland A."/>
            <person name="Lucas S."/>
            <person name="Lapidus A."/>
            <person name="Barry K."/>
            <person name="Glavina del Rio T."/>
            <person name="Dalin E."/>
            <person name="Tice H."/>
            <person name="Pitluck S."/>
            <person name="Chain P."/>
            <person name="Malfatti S."/>
            <person name="Shin M."/>
            <person name="Vergez L."/>
            <person name="Schmutz J."/>
            <person name="Larimer F."/>
            <person name="Land M."/>
            <person name="Hauser L."/>
            <person name="Kyrpides N."/>
            <person name="Lykidis A."/>
            <person name="Sieprawska-Lupa M."/>
            <person name="Whitman W.B."/>
            <person name="Richardson P."/>
        </authorList>
    </citation>
    <scope>NUCLEOTIDE SEQUENCE [LARGE SCALE GENOMIC DNA]</scope>
    <source>
        <strain evidence="7">Nankai-3</strain>
    </source>
</reference>
<dbReference type="InterPro" id="IPR014089">
    <property type="entry name" value="AcCoA-synth-alpha"/>
</dbReference>
<dbReference type="Pfam" id="PF13607">
    <property type="entry name" value="Succ_CoA_lig"/>
    <property type="match status" value="1"/>
</dbReference>
<evidence type="ECO:0000259" key="6">
    <source>
        <dbReference type="SMART" id="SM00881"/>
    </source>
</evidence>
<dbReference type="KEGG" id="mae:Maeo_0034"/>
<dbReference type="GeneID" id="5327184"/>
<dbReference type="Pfam" id="PF13380">
    <property type="entry name" value="CoA_binding_2"/>
    <property type="match status" value="1"/>
</dbReference>
<dbReference type="SUPFAM" id="SSF52210">
    <property type="entry name" value="Succinyl-CoA synthetase domains"/>
    <property type="match status" value="2"/>
</dbReference>
<dbReference type="OrthoDB" id="18103at2157"/>
<dbReference type="HOGENOM" id="CLU_007415_3_1_2"/>
<evidence type="ECO:0000256" key="5">
    <source>
        <dbReference type="ARBA" id="ARBA00022840"/>
    </source>
</evidence>
<dbReference type="SMART" id="SM00881">
    <property type="entry name" value="CoA_binding"/>
    <property type="match status" value="1"/>
</dbReference>
<evidence type="ECO:0000256" key="3">
    <source>
        <dbReference type="ARBA" id="ARBA00022598"/>
    </source>
</evidence>
<dbReference type="eggNOG" id="arCOG01340">
    <property type="taxonomic scope" value="Archaea"/>
</dbReference>
<dbReference type="Gene3D" id="3.30.1490.20">
    <property type="entry name" value="ATP-grasp fold, A domain"/>
    <property type="match status" value="1"/>
</dbReference>
<keyword evidence="8" id="KW-1185">Reference proteome</keyword>
<protein>
    <recommendedName>
        <fullName evidence="2">acetate--CoA ligase (ADP-forming)</fullName>
        <ecNumber evidence="2">6.2.1.13</ecNumber>
    </recommendedName>
</protein>
<dbReference type="eggNOG" id="arCOG01338">
    <property type="taxonomic scope" value="Archaea"/>
</dbReference>
<dbReference type="InterPro" id="IPR043938">
    <property type="entry name" value="Ligase_CoA_dom"/>
</dbReference>
<dbReference type="InterPro" id="IPR016102">
    <property type="entry name" value="Succinyl-CoA_synth-like"/>
</dbReference>
<organism evidence="7 8">
    <name type="scientific">Methanococcus aeolicus (strain ATCC BAA-1280 / DSM 17508 / OCM 812 / Nankai-3)</name>
    <dbReference type="NCBI Taxonomy" id="419665"/>
    <lineage>
        <taxon>Archaea</taxon>
        <taxon>Methanobacteriati</taxon>
        <taxon>Methanobacteriota</taxon>
        <taxon>Methanomada group</taxon>
        <taxon>Methanococci</taxon>
        <taxon>Methanococcales</taxon>
        <taxon>Methanococcaceae</taxon>
        <taxon>Methanococcus</taxon>
    </lineage>
</organism>
<dbReference type="RefSeq" id="WP_011972759.1">
    <property type="nucleotide sequence ID" value="NC_009635.1"/>
</dbReference>
<dbReference type="Proteomes" id="UP000001106">
    <property type="component" value="Chromosome"/>
</dbReference>
<dbReference type="Gene3D" id="3.40.50.720">
    <property type="entry name" value="NAD(P)-binding Rossmann-like Domain"/>
    <property type="match status" value="1"/>
</dbReference>
<keyword evidence="4" id="KW-0547">Nucleotide-binding</keyword>
<dbReference type="NCBIfam" id="TIGR02717">
    <property type="entry name" value="AcCoA-syn-alpha"/>
    <property type="match status" value="1"/>
</dbReference>
<gene>
    <name evidence="7" type="ordered locus">Maeo_0034</name>
</gene>
<keyword evidence="5" id="KW-0067">ATP-binding</keyword>
<dbReference type="SUPFAM" id="SSF51735">
    <property type="entry name" value="NAD(P)-binding Rossmann-fold domains"/>
    <property type="match status" value="1"/>
</dbReference>
<dbReference type="GO" id="GO:0043758">
    <property type="term" value="F:acetate-CoA ligase (ADP-forming) activity"/>
    <property type="evidence" value="ECO:0007669"/>
    <property type="project" value="UniProtKB-EC"/>
</dbReference>
<dbReference type="Gene3D" id="3.40.50.261">
    <property type="entry name" value="Succinyl-CoA synthetase domains"/>
    <property type="match status" value="2"/>
</dbReference>
<feature type="domain" description="CoA-binding" evidence="6">
    <location>
        <begin position="18"/>
        <end position="116"/>
    </location>
</feature>
<evidence type="ECO:0000313" key="7">
    <source>
        <dbReference type="EMBL" id="ABR55627.1"/>
    </source>
</evidence>
<dbReference type="PANTHER" id="PTHR43334">
    <property type="entry name" value="ACETATE--COA LIGASE [ADP-FORMING]"/>
    <property type="match status" value="1"/>
</dbReference>
<dbReference type="Pfam" id="PF19045">
    <property type="entry name" value="Ligase_CoA_2"/>
    <property type="match status" value="1"/>
</dbReference>
<dbReference type="InterPro" id="IPR013815">
    <property type="entry name" value="ATP_grasp_subdomain_1"/>
</dbReference>
<sequence>MPIYLSTNNEGKKVLDKIFNPKSIAVIGAPREEGKVGYAIMKNLMVFKEQNKERKIYPINPKYEEVFGLKCYKSVLDVENNIDLAVIAIPSKFVPMALEECGKKGIKGAIIITAGFSEVGNNKLEEELKEIAKKYNIRIIGPNCLGIINMHNKLNASFSKEYFKEGTVAFISQSGAILTAILDISPLINVGFSKIVSTGNKMDIQESDLMEYLANDDNTSVIVMYIEGLKDKKFIESAKKLSKTKPIIILKSGKSEKGKKAVSSHTGSLAGDNQIYDAVFKKSNVIEAETFEELVNMMHIFSTQPPMKSNNIGIITNAGGFGVLATDSCEKYNLNVVEFEENTKTTLKKYLPSTSSISNPLDLIGDATTERYKNAMAILKEDKNIDGLLIILTPQEMTKPLEVAEIIGQLNKEIDKPVVASFVGGKEVKGAKSYMRKMGVPSYISPENGVDALSSLYKYENIKNNEENYELYNNIKQELLNIKNNPERKNIIDNLFDNPNEYNAKEFLKINGISVPKKYLATTVEEAKQYASKLNNKVVLKISSPNILHKSDAGCVIINPKDIKTAFNEIMENGRKFLNANAPNGVIDGVLVEELLEGTEIIIGGKKDNIFGGVVMVGLGGIFVEVLKDVAFAISPISKNYGSSILKELKSYKILEGARGQLKRDIDYIINTMIRLDILMDIYPNIKEIDINPLFVKEEGKGGFAGDALIIVDK</sequence>
<dbReference type="SUPFAM" id="SSF56059">
    <property type="entry name" value="Glutathione synthetase ATP-binding domain-like"/>
    <property type="match status" value="1"/>
</dbReference>
<dbReference type="InterPro" id="IPR051538">
    <property type="entry name" value="Acyl-CoA_Synth/Transferase"/>
</dbReference>
<dbReference type="InterPro" id="IPR036291">
    <property type="entry name" value="NAD(P)-bd_dom_sf"/>
</dbReference>
<name>A6UT05_META3</name>
<evidence type="ECO:0000256" key="1">
    <source>
        <dbReference type="ARBA" id="ARBA00001619"/>
    </source>
</evidence>
<dbReference type="STRING" id="419665.Maeo_0034"/>
<evidence type="ECO:0000313" key="8">
    <source>
        <dbReference type="Proteomes" id="UP000001106"/>
    </source>
</evidence>
<dbReference type="PANTHER" id="PTHR43334:SF2">
    <property type="entry name" value="ACETATE--COA LIGASE [ADP-FORMING]"/>
    <property type="match status" value="1"/>
</dbReference>
<accession>A6UT05</accession>
<dbReference type="EMBL" id="CP000743">
    <property type="protein sequence ID" value="ABR55627.1"/>
    <property type="molecule type" value="Genomic_DNA"/>
</dbReference>
<dbReference type="Gene3D" id="3.30.470.20">
    <property type="entry name" value="ATP-grasp fold, B domain"/>
    <property type="match status" value="1"/>
</dbReference>
<dbReference type="GO" id="GO:0005524">
    <property type="term" value="F:ATP binding"/>
    <property type="evidence" value="ECO:0007669"/>
    <property type="project" value="UniProtKB-KW"/>
</dbReference>
<evidence type="ECO:0000256" key="4">
    <source>
        <dbReference type="ARBA" id="ARBA00022741"/>
    </source>
</evidence>
<dbReference type="InterPro" id="IPR003781">
    <property type="entry name" value="CoA-bd"/>
</dbReference>
<dbReference type="Pfam" id="PF13549">
    <property type="entry name" value="ATP-grasp_5"/>
    <property type="match status" value="1"/>
</dbReference>
<dbReference type="InterPro" id="IPR032875">
    <property type="entry name" value="Succ_CoA_lig_flav_dom"/>
</dbReference>